<gene>
    <name evidence="2" type="ORF">Mucpa_1889</name>
</gene>
<proteinExistence type="predicted"/>
<keyword evidence="3" id="KW-1185">Reference proteome</keyword>
<dbReference type="InterPro" id="IPR036514">
    <property type="entry name" value="SGNH_hydro_sf"/>
</dbReference>
<name>H1YBS3_9SPHI</name>
<evidence type="ECO:0000313" key="2">
    <source>
        <dbReference type="EMBL" id="EHQ26036.1"/>
    </source>
</evidence>
<dbReference type="Pfam" id="PF13472">
    <property type="entry name" value="Lipase_GDSL_2"/>
    <property type="match status" value="1"/>
</dbReference>
<accession>H1YBS3</accession>
<dbReference type="InterPro" id="IPR013830">
    <property type="entry name" value="SGNH_hydro"/>
</dbReference>
<protein>
    <submittedName>
        <fullName evidence="2">Lipolytic protein G-D-S-L family</fullName>
    </submittedName>
</protein>
<dbReference type="CDD" id="cd01822">
    <property type="entry name" value="Lysophospholipase_L1_like"/>
    <property type="match status" value="1"/>
</dbReference>
<dbReference type="eggNOG" id="COG2755">
    <property type="taxonomic scope" value="Bacteria"/>
</dbReference>
<feature type="domain" description="SGNH hydrolase-type esterase" evidence="1">
    <location>
        <begin position="57"/>
        <end position="222"/>
    </location>
</feature>
<dbReference type="PANTHER" id="PTHR30383:SF24">
    <property type="entry name" value="THIOESTERASE 1_PROTEASE 1_LYSOPHOSPHOLIPASE L1"/>
    <property type="match status" value="1"/>
</dbReference>
<dbReference type="InterPro" id="IPR051532">
    <property type="entry name" value="Ester_Hydrolysis_Enzymes"/>
</dbReference>
<dbReference type="GO" id="GO:0004622">
    <property type="term" value="F:phosphatidylcholine lysophospholipase activity"/>
    <property type="evidence" value="ECO:0007669"/>
    <property type="project" value="TreeGrafter"/>
</dbReference>
<dbReference type="HOGENOM" id="CLU_051180_1_1_10"/>
<organism evidence="2 3">
    <name type="scientific">Mucilaginibacter paludis DSM 18603</name>
    <dbReference type="NCBI Taxonomy" id="714943"/>
    <lineage>
        <taxon>Bacteria</taxon>
        <taxon>Pseudomonadati</taxon>
        <taxon>Bacteroidota</taxon>
        <taxon>Sphingobacteriia</taxon>
        <taxon>Sphingobacteriales</taxon>
        <taxon>Sphingobacteriaceae</taxon>
        <taxon>Mucilaginibacter</taxon>
    </lineage>
</organism>
<dbReference type="EMBL" id="CM001403">
    <property type="protein sequence ID" value="EHQ26036.1"/>
    <property type="molecule type" value="Genomic_DNA"/>
</dbReference>
<evidence type="ECO:0000259" key="1">
    <source>
        <dbReference type="Pfam" id="PF13472"/>
    </source>
</evidence>
<dbReference type="PANTHER" id="PTHR30383">
    <property type="entry name" value="THIOESTERASE 1/PROTEASE 1/LYSOPHOSPHOLIPASE L1"/>
    <property type="match status" value="1"/>
</dbReference>
<sequence>MGVSRLTDGPRFPLQVLISLRSIPGSTAIVNAKNQSPLFYKTLLTNRRYYSMKNIVFLGDSLTAGYGLQSTTTESLPALIQQKINAEQLDYRIINAGVSGDTSAGGLNRLDYWISQPVDIFVLELGINDVMRGIPPQTTLKNLQGIITKVKTKYPQVKMALMGMEIPAFMPIAFAAQFMAIFRQLATANQMAFVPFFLDGVAGQAHLNLRDRIHPTAEGYQIIAAKVWPVLRQLMV</sequence>
<dbReference type="SUPFAM" id="SSF52266">
    <property type="entry name" value="SGNH hydrolase"/>
    <property type="match status" value="1"/>
</dbReference>
<dbReference type="Proteomes" id="UP000002774">
    <property type="component" value="Chromosome"/>
</dbReference>
<dbReference type="STRING" id="714943.Mucpa_1889"/>
<evidence type="ECO:0000313" key="3">
    <source>
        <dbReference type="Proteomes" id="UP000002774"/>
    </source>
</evidence>
<reference evidence="2" key="1">
    <citation type="submission" date="2011-09" db="EMBL/GenBank/DDBJ databases">
        <title>The permanent draft genome of Mucilaginibacter paludis DSM 18603.</title>
        <authorList>
            <consortium name="US DOE Joint Genome Institute (JGI-PGF)"/>
            <person name="Lucas S."/>
            <person name="Han J."/>
            <person name="Lapidus A."/>
            <person name="Bruce D."/>
            <person name="Goodwin L."/>
            <person name="Pitluck S."/>
            <person name="Peters L."/>
            <person name="Kyrpides N."/>
            <person name="Mavromatis K."/>
            <person name="Ivanova N."/>
            <person name="Mikhailova N."/>
            <person name="Held B."/>
            <person name="Detter J.C."/>
            <person name="Tapia R."/>
            <person name="Han C."/>
            <person name="Land M."/>
            <person name="Hauser L."/>
            <person name="Markowitz V."/>
            <person name="Cheng J.-F."/>
            <person name="Hugenholtz P."/>
            <person name="Woyke T."/>
            <person name="Wu D."/>
            <person name="Tindall B."/>
            <person name="Brambilla E."/>
            <person name="Klenk H.-P."/>
            <person name="Eisen J.A."/>
        </authorList>
    </citation>
    <scope>NUCLEOTIDE SEQUENCE [LARGE SCALE GENOMIC DNA]</scope>
    <source>
        <strain evidence="2">DSM 18603</strain>
    </source>
</reference>
<dbReference type="AlphaFoldDB" id="H1YBS3"/>
<dbReference type="Gene3D" id="3.40.50.1110">
    <property type="entry name" value="SGNH hydrolase"/>
    <property type="match status" value="1"/>
</dbReference>